<accession>A0A2G8K9S8</accession>
<evidence type="ECO:0000256" key="2">
    <source>
        <dbReference type="SAM" id="MobiDB-lite"/>
    </source>
</evidence>
<protein>
    <submittedName>
        <fullName evidence="3">Uncharacterized protein</fullName>
    </submittedName>
</protein>
<feature type="region of interest" description="Disordered" evidence="2">
    <location>
        <begin position="1"/>
        <end position="59"/>
    </location>
</feature>
<reference evidence="3 4" key="1">
    <citation type="journal article" date="2017" name="PLoS Biol.">
        <title>The sea cucumber genome provides insights into morphological evolution and visceral regeneration.</title>
        <authorList>
            <person name="Zhang X."/>
            <person name="Sun L."/>
            <person name="Yuan J."/>
            <person name="Sun Y."/>
            <person name="Gao Y."/>
            <person name="Zhang L."/>
            <person name="Li S."/>
            <person name="Dai H."/>
            <person name="Hamel J.F."/>
            <person name="Liu C."/>
            <person name="Yu Y."/>
            <person name="Liu S."/>
            <person name="Lin W."/>
            <person name="Guo K."/>
            <person name="Jin S."/>
            <person name="Xu P."/>
            <person name="Storey K.B."/>
            <person name="Huan P."/>
            <person name="Zhang T."/>
            <person name="Zhou Y."/>
            <person name="Zhang J."/>
            <person name="Lin C."/>
            <person name="Li X."/>
            <person name="Xing L."/>
            <person name="Huo D."/>
            <person name="Sun M."/>
            <person name="Wang L."/>
            <person name="Mercier A."/>
            <person name="Li F."/>
            <person name="Yang H."/>
            <person name="Xiang J."/>
        </authorList>
    </citation>
    <scope>NUCLEOTIDE SEQUENCE [LARGE SCALE GENOMIC DNA]</scope>
    <source>
        <strain evidence="3">Shaxun</strain>
        <tissue evidence="3">Muscle</tissue>
    </source>
</reference>
<evidence type="ECO:0000313" key="4">
    <source>
        <dbReference type="Proteomes" id="UP000230750"/>
    </source>
</evidence>
<evidence type="ECO:0000313" key="3">
    <source>
        <dbReference type="EMBL" id="PIK44766.1"/>
    </source>
</evidence>
<comment type="caution">
    <text evidence="3">The sequence shown here is derived from an EMBL/GenBank/DDBJ whole genome shotgun (WGS) entry which is preliminary data.</text>
</comment>
<evidence type="ECO:0000256" key="1">
    <source>
        <dbReference type="SAM" id="Coils"/>
    </source>
</evidence>
<feature type="coiled-coil region" evidence="1">
    <location>
        <begin position="83"/>
        <end position="117"/>
    </location>
</feature>
<gene>
    <name evidence="3" type="ORF">BSL78_18371</name>
</gene>
<keyword evidence="4" id="KW-1185">Reference proteome</keyword>
<name>A0A2G8K9S8_STIJA</name>
<dbReference type="AlphaFoldDB" id="A0A2G8K9S8"/>
<dbReference type="Proteomes" id="UP000230750">
    <property type="component" value="Unassembled WGS sequence"/>
</dbReference>
<sequence length="192" mass="21598">MLLQHLEETTNSSASPVPAKRARKASRHLQSYLVKDATASNVATRQSPRKGKKSSSSISLARRTLDDSIDLRPLSDREDLFETVDIEFDNIRLKQKVQELEEEIKALKEQLDIQDTVKQLKRVVKKLTSVSSLTPALRRHQLLEKKRSAGLSRHSPFNICGTSHLMSVSHSSHNYISTLKVVSCAVSFHQIS</sequence>
<dbReference type="EMBL" id="MRZV01000756">
    <property type="protein sequence ID" value="PIK44766.1"/>
    <property type="molecule type" value="Genomic_DNA"/>
</dbReference>
<proteinExistence type="predicted"/>
<organism evidence="3 4">
    <name type="scientific">Stichopus japonicus</name>
    <name type="common">Sea cucumber</name>
    <dbReference type="NCBI Taxonomy" id="307972"/>
    <lineage>
        <taxon>Eukaryota</taxon>
        <taxon>Metazoa</taxon>
        <taxon>Echinodermata</taxon>
        <taxon>Eleutherozoa</taxon>
        <taxon>Echinozoa</taxon>
        <taxon>Holothuroidea</taxon>
        <taxon>Aspidochirotacea</taxon>
        <taxon>Aspidochirotida</taxon>
        <taxon>Stichopodidae</taxon>
        <taxon>Apostichopus</taxon>
    </lineage>
</organism>
<keyword evidence="1" id="KW-0175">Coiled coil</keyword>